<organism evidence="11">
    <name type="scientific">Blastobotrys adeninivorans</name>
    <name type="common">Yeast</name>
    <name type="synonym">Arxula adeninivorans</name>
    <dbReference type="NCBI Taxonomy" id="409370"/>
    <lineage>
        <taxon>Eukaryota</taxon>
        <taxon>Fungi</taxon>
        <taxon>Dikarya</taxon>
        <taxon>Ascomycota</taxon>
        <taxon>Saccharomycotina</taxon>
        <taxon>Dipodascomycetes</taxon>
        <taxon>Dipodascales</taxon>
        <taxon>Trichomonascaceae</taxon>
        <taxon>Blastobotrys</taxon>
    </lineage>
</organism>
<gene>
    <name evidence="11" type="ORF">GNLVRS02_ARAD1B11506g</name>
</gene>
<dbReference type="InterPro" id="IPR050079">
    <property type="entry name" value="DEAD_box_RNA_helicase"/>
</dbReference>
<accession>A0A060T6E7</accession>
<dbReference type="PhylomeDB" id="A0A060T6E7"/>
<feature type="domain" description="Helicase ATP-binding" evidence="9">
    <location>
        <begin position="174"/>
        <end position="366"/>
    </location>
</feature>
<dbReference type="PANTHER" id="PTHR47959">
    <property type="entry name" value="ATP-DEPENDENT RNA HELICASE RHLE-RELATED"/>
    <property type="match status" value="1"/>
</dbReference>
<feature type="region of interest" description="Disordered" evidence="8">
    <location>
        <begin position="39"/>
        <end position="100"/>
    </location>
</feature>
<dbReference type="InterPro" id="IPR011545">
    <property type="entry name" value="DEAD/DEAH_box_helicase_dom"/>
</dbReference>
<dbReference type="SMART" id="SM00487">
    <property type="entry name" value="DEXDc"/>
    <property type="match status" value="1"/>
</dbReference>
<dbReference type="InterPro" id="IPR027417">
    <property type="entry name" value="P-loop_NTPase"/>
</dbReference>
<feature type="compositionally biased region" description="Basic residues" evidence="8">
    <location>
        <begin position="650"/>
        <end position="663"/>
    </location>
</feature>
<keyword evidence="4" id="KW-0347">Helicase</keyword>
<dbReference type="PROSITE" id="PS51192">
    <property type="entry name" value="HELICASE_ATP_BIND_1"/>
    <property type="match status" value="1"/>
</dbReference>
<dbReference type="EMBL" id="HG937692">
    <property type="protein sequence ID" value="CDP36374.1"/>
    <property type="molecule type" value="Genomic_DNA"/>
</dbReference>
<keyword evidence="6" id="KW-0694">RNA-binding</keyword>
<dbReference type="GO" id="GO:0006364">
    <property type="term" value="P:rRNA processing"/>
    <property type="evidence" value="ECO:0007669"/>
    <property type="project" value="UniProtKB-ARBA"/>
</dbReference>
<dbReference type="SUPFAM" id="SSF52540">
    <property type="entry name" value="P-loop containing nucleoside triphosphate hydrolases"/>
    <property type="match status" value="1"/>
</dbReference>
<evidence type="ECO:0000259" key="9">
    <source>
        <dbReference type="PROSITE" id="PS51192"/>
    </source>
</evidence>
<evidence type="ECO:0000256" key="5">
    <source>
        <dbReference type="ARBA" id="ARBA00022840"/>
    </source>
</evidence>
<reference evidence="11" key="1">
    <citation type="submission" date="2014-02" db="EMBL/GenBank/DDBJ databases">
        <authorList>
            <person name="Genoscope - CEA"/>
        </authorList>
    </citation>
    <scope>NUCLEOTIDE SEQUENCE</scope>
    <source>
        <strain evidence="11">LS3</strain>
    </source>
</reference>
<dbReference type="InterPro" id="IPR014001">
    <property type="entry name" value="Helicase_ATP-bd"/>
</dbReference>
<protein>
    <recommendedName>
        <fullName evidence="1">RNA helicase</fullName>
        <ecNumber evidence="1">3.6.4.13</ecNumber>
    </recommendedName>
</protein>
<dbReference type="Pfam" id="PF00270">
    <property type="entry name" value="DEAD"/>
    <property type="match status" value="1"/>
</dbReference>
<dbReference type="EC" id="3.6.4.13" evidence="1"/>
<dbReference type="GO" id="GO:0016787">
    <property type="term" value="F:hydrolase activity"/>
    <property type="evidence" value="ECO:0007669"/>
    <property type="project" value="UniProtKB-KW"/>
</dbReference>
<dbReference type="Gene3D" id="3.40.50.300">
    <property type="entry name" value="P-loop containing nucleotide triphosphate hydrolases"/>
    <property type="match status" value="2"/>
</dbReference>
<evidence type="ECO:0000256" key="6">
    <source>
        <dbReference type="ARBA" id="ARBA00022884"/>
    </source>
</evidence>
<dbReference type="SMART" id="SM00490">
    <property type="entry name" value="HELICc"/>
    <property type="match status" value="1"/>
</dbReference>
<dbReference type="GO" id="GO:0003724">
    <property type="term" value="F:RNA helicase activity"/>
    <property type="evidence" value="ECO:0007669"/>
    <property type="project" value="UniProtKB-EC"/>
</dbReference>
<dbReference type="GO" id="GO:0005524">
    <property type="term" value="F:ATP binding"/>
    <property type="evidence" value="ECO:0007669"/>
    <property type="project" value="UniProtKB-KW"/>
</dbReference>
<evidence type="ECO:0000256" key="2">
    <source>
        <dbReference type="ARBA" id="ARBA00022741"/>
    </source>
</evidence>
<keyword evidence="5" id="KW-0067">ATP-binding</keyword>
<dbReference type="CDD" id="cd18787">
    <property type="entry name" value="SF2_C_DEAD"/>
    <property type="match status" value="1"/>
</dbReference>
<evidence type="ECO:0000256" key="8">
    <source>
        <dbReference type="SAM" id="MobiDB-lite"/>
    </source>
</evidence>
<dbReference type="GO" id="GO:0003723">
    <property type="term" value="F:RNA binding"/>
    <property type="evidence" value="ECO:0007669"/>
    <property type="project" value="UniProtKB-KW"/>
</dbReference>
<dbReference type="InterPro" id="IPR001650">
    <property type="entry name" value="Helicase_C-like"/>
</dbReference>
<evidence type="ECO:0000256" key="7">
    <source>
        <dbReference type="ARBA" id="ARBA00047984"/>
    </source>
</evidence>
<keyword evidence="3" id="KW-0378">Hydrolase</keyword>
<dbReference type="PANTHER" id="PTHR47959:SF1">
    <property type="entry name" value="ATP-DEPENDENT RNA HELICASE DBPA"/>
    <property type="match status" value="1"/>
</dbReference>
<comment type="catalytic activity">
    <reaction evidence="7">
        <text>ATP + H2O = ADP + phosphate + H(+)</text>
        <dbReference type="Rhea" id="RHEA:13065"/>
        <dbReference type="ChEBI" id="CHEBI:15377"/>
        <dbReference type="ChEBI" id="CHEBI:15378"/>
        <dbReference type="ChEBI" id="CHEBI:30616"/>
        <dbReference type="ChEBI" id="CHEBI:43474"/>
        <dbReference type="ChEBI" id="CHEBI:456216"/>
        <dbReference type="EC" id="3.6.4.13"/>
    </reaction>
</comment>
<reference evidence="11" key="2">
    <citation type="submission" date="2014-06" db="EMBL/GenBank/DDBJ databases">
        <title>The complete genome of Blastobotrys (Arxula) adeninivorans LS3 - a yeast of biotechnological interest.</title>
        <authorList>
            <person name="Kunze G."/>
            <person name="Gaillardin C."/>
            <person name="Czernicka M."/>
            <person name="Durrens P."/>
            <person name="Martin T."/>
            <person name="Boer E."/>
            <person name="Gabaldon T."/>
            <person name="Cruz J."/>
            <person name="Talla E."/>
            <person name="Marck C."/>
            <person name="Goffeau A."/>
            <person name="Barbe V."/>
            <person name="Baret P."/>
            <person name="Baronian K."/>
            <person name="Beier S."/>
            <person name="Bleykasten C."/>
            <person name="Bode R."/>
            <person name="Casaregola S."/>
            <person name="Despons L."/>
            <person name="Fairhead C."/>
            <person name="Giersberg M."/>
            <person name="Gierski P."/>
            <person name="Hahnel U."/>
            <person name="Hartmann A."/>
            <person name="Jankowska D."/>
            <person name="Jubin C."/>
            <person name="Jung P."/>
            <person name="Lafontaine I."/>
            <person name="Leh-Louis V."/>
            <person name="Lemaire M."/>
            <person name="Marcet-Houben M."/>
            <person name="Mascher M."/>
            <person name="Morel G."/>
            <person name="Richard G.-F."/>
            <person name="Riechen J."/>
            <person name="Sacerdot C."/>
            <person name="Sarkar A."/>
            <person name="Savel G."/>
            <person name="Schacherer J."/>
            <person name="Sherman D."/>
            <person name="Straub M.-L."/>
            <person name="Stein N."/>
            <person name="Thierry A."/>
            <person name="Trautwein-Schult A."/>
            <person name="Westhof E."/>
            <person name="Worch S."/>
            <person name="Dujon B."/>
            <person name="Souciet J.-L."/>
            <person name="Wincker P."/>
            <person name="Scholz U."/>
            <person name="Neuveglise N."/>
        </authorList>
    </citation>
    <scope>NUCLEOTIDE SEQUENCE</scope>
    <source>
        <strain evidence="11">LS3</strain>
    </source>
</reference>
<evidence type="ECO:0000313" key="11">
    <source>
        <dbReference type="EMBL" id="CDP36374.1"/>
    </source>
</evidence>
<feature type="region of interest" description="Disordered" evidence="8">
    <location>
        <begin position="623"/>
        <end position="663"/>
    </location>
</feature>
<dbReference type="PROSITE" id="PS51194">
    <property type="entry name" value="HELICASE_CTER"/>
    <property type="match status" value="1"/>
</dbReference>
<proteinExistence type="predicted"/>
<sequence length="663" mass="74836">MAQRLIRAPFLRPSLYVRAFHSSSVACRGEWERKDTISRKWDRPNASRSGGSGGRGRYDGNRNQGYNNRGGSNFRSRNGGGDRPTQDFRRNQTQTRNEDPLFVGLQEYKVKTVEELREMEWQSLENEQLEEEYGFSKVPTLALEENRILSKVLVKALHDRRNYTRLTPVQAQTMLPILEGSSMVVRAKTGTGKTGAFAVPMIQKVLEAKRNGVQGVKAIIIAPARELAQQITDEITKITMHGELKKIRTTCFVGGYSLQQQIRHGLTGPKWISDIVVATPGRLLDILGGESNPEVTSLFENVTMVTLDEADRLLDFGFKDDLAQIREYIEDYNTDAEKIQTLMFSATVDQSIRSLARKMLGSSLKIVDTVDENEPEAQELVSQHVISCNNFAEVYYATIGKIVEEASLHKNTDEPFKAMVFAPLTDMVNNFKDALYQYNRMQRAGLPMVIAVHGKMTQNARQRHTDMFRKSNSAILITTDVSGRGIDIPHVTHVFQLGSTGEVAPYVHRIGRTARIGNSGKSYLAMTRQEAPFIASLKRQNVSLTSNERYVRDEEFIEKVQDVFAKKLEGLPESMELYNKLFSSYSAIFSNMRVDRQQFVEDQVEFGELLGANLADRRSVSSFLGSSKAKKPQRGGQKYGRKVGNDSWKNRNHGGYGKKKVRF</sequence>
<evidence type="ECO:0000259" key="10">
    <source>
        <dbReference type="PROSITE" id="PS51194"/>
    </source>
</evidence>
<evidence type="ECO:0000256" key="4">
    <source>
        <dbReference type="ARBA" id="ARBA00022806"/>
    </source>
</evidence>
<evidence type="ECO:0000256" key="1">
    <source>
        <dbReference type="ARBA" id="ARBA00012552"/>
    </source>
</evidence>
<dbReference type="Pfam" id="PF00271">
    <property type="entry name" value="Helicase_C"/>
    <property type="match status" value="1"/>
</dbReference>
<keyword evidence="2" id="KW-0547">Nucleotide-binding</keyword>
<evidence type="ECO:0000256" key="3">
    <source>
        <dbReference type="ARBA" id="ARBA00022801"/>
    </source>
</evidence>
<name>A0A060T6E7_BLAAD</name>
<dbReference type="GO" id="GO:0005829">
    <property type="term" value="C:cytosol"/>
    <property type="evidence" value="ECO:0007669"/>
    <property type="project" value="TreeGrafter"/>
</dbReference>
<feature type="domain" description="Helicase C-terminal" evidence="10">
    <location>
        <begin position="401"/>
        <end position="579"/>
    </location>
</feature>
<feature type="compositionally biased region" description="Low complexity" evidence="8">
    <location>
        <begin position="61"/>
        <end position="77"/>
    </location>
</feature>
<dbReference type="AlphaFoldDB" id="A0A060T6E7"/>